<dbReference type="InterPro" id="IPR019998">
    <property type="entry name" value="Membr_insert_YidC"/>
</dbReference>
<dbReference type="AlphaFoldDB" id="A0A4D6YAW6"/>
<gene>
    <name evidence="13" type="primary">yidC</name>
    <name evidence="16" type="ORF">D9V81_00075</name>
</gene>
<evidence type="ECO:0000313" key="16">
    <source>
        <dbReference type="EMBL" id="QCI27027.1"/>
    </source>
</evidence>
<dbReference type="CDD" id="cd19961">
    <property type="entry name" value="EcYidC-like_peri"/>
    <property type="match status" value="1"/>
</dbReference>
<proteinExistence type="inferred from homology"/>
<dbReference type="RefSeq" id="WP_158349293.1">
    <property type="nucleotide sequence ID" value="NZ_CP032996.1"/>
</dbReference>
<dbReference type="GO" id="GO:0051205">
    <property type="term" value="P:protein insertion into membrane"/>
    <property type="evidence" value="ECO:0007669"/>
    <property type="project" value="TreeGrafter"/>
</dbReference>
<dbReference type="EMBL" id="CP032996">
    <property type="protein sequence ID" value="QCI27027.1"/>
    <property type="molecule type" value="Genomic_DNA"/>
</dbReference>
<comment type="similarity">
    <text evidence="2 13">Belongs to the OXA1/ALB3/YidC family. Type 1 subfamily.</text>
</comment>
<evidence type="ECO:0000256" key="10">
    <source>
        <dbReference type="ARBA" id="ARBA00023186"/>
    </source>
</evidence>
<dbReference type="NCBIfam" id="TIGR03592">
    <property type="entry name" value="yidC_oxa1_cterm"/>
    <property type="match status" value="1"/>
</dbReference>
<keyword evidence="10 13" id="KW-0143">Chaperone</keyword>
<evidence type="ECO:0000256" key="12">
    <source>
        <dbReference type="ARBA" id="ARBA00033342"/>
    </source>
</evidence>
<reference evidence="16 17" key="1">
    <citation type="submission" date="2018-10" db="EMBL/GenBank/DDBJ databases">
        <title>Comparative functional genomics of the obligate endosymbiont Buchnera aphidicola.</title>
        <authorList>
            <person name="Chong R.A."/>
        </authorList>
    </citation>
    <scope>NUCLEOTIDE SEQUENCE [LARGE SCALE GENOMIC DNA]</scope>
    <source>
        <strain evidence="16 17">Tma</strain>
    </source>
</reference>
<dbReference type="Pfam" id="PF02096">
    <property type="entry name" value="60KD_IMP"/>
    <property type="match status" value="1"/>
</dbReference>
<protein>
    <recommendedName>
        <fullName evidence="3 13">Membrane protein insertase YidC</fullName>
    </recommendedName>
    <alternativeName>
        <fullName evidence="12 13">Foldase YidC</fullName>
    </alternativeName>
    <alternativeName>
        <fullName evidence="11 13">Membrane integrase YidC</fullName>
    </alternativeName>
    <alternativeName>
        <fullName evidence="13">Membrane protein YidC</fullName>
    </alternativeName>
</protein>
<evidence type="ECO:0000256" key="8">
    <source>
        <dbReference type="ARBA" id="ARBA00022989"/>
    </source>
</evidence>
<evidence type="ECO:0000256" key="11">
    <source>
        <dbReference type="ARBA" id="ARBA00033245"/>
    </source>
</evidence>
<dbReference type="PRINTS" id="PR00701">
    <property type="entry name" value="60KDINNERMP"/>
</dbReference>
<evidence type="ECO:0000259" key="14">
    <source>
        <dbReference type="Pfam" id="PF02096"/>
    </source>
</evidence>
<evidence type="ECO:0000256" key="13">
    <source>
        <dbReference type="HAMAP-Rule" id="MF_01810"/>
    </source>
</evidence>
<keyword evidence="6 13" id="KW-0812">Transmembrane</keyword>
<dbReference type="InterPro" id="IPR001708">
    <property type="entry name" value="YidC/ALB3/OXA1/COX18"/>
</dbReference>
<dbReference type="GO" id="GO:0005886">
    <property type="term" value="C:plasma membrane"/>
    <property type="evidence" value="ECO:0007669"/>
    <property type="project" value="UniProtKB-SubCell"/>
</dbReference>
<evidence type="ECO:0000256" key="5">
    <source>
        <dbReference type="ARBA" id="ARBA00022475"/>
    </source>
</evidence>
<feature type="domain" description="Membrane insertase YidC/Oxa/ALB C-terminal" evidence="14">
    <location>
        <begin position="340"/>
        <end position="519"/>
    </location>
</feature>
<evidence type="ECO:0000256" key="3">
    <source>
        <dbReference type="ARBA" id="ARBA00015325"/>
    </source>
</evidence>
<comment type="function">
    <text evidence="13">Required for the insertion and/or proper folding and/or complex formation of integral membrane proteins into the membrane. Involved in integration of membrane proteins that insert both dependently and independently of the Sec translocase complex, as well as at least some lipoproteins. Aids folding of multispanning membrane proteins.</text>
</comment>
<keyword evidence="4 13" id="KW-0813">Transport</keyword>
<dbReference type="GO" id="GO:0032977">
    <property type="term" value="F:membrane insertase activity"/>
    <property type="evidence" value="ECO:0007669"/>
    <property type="project" value="InterPro"/>
</dbReference>
<evidence type="ECO:0000256" key="9">
    <source>
        <dbReference type="ARBA" id="ARBA00023136"/>
    </source>
</evidence>
<dbReference type="InterPro" id="IPR038221">
    <property type="entry name" value="YidC_periplasmic_sf"/>
</dbReference>
<dbReference type="CDD" id="cd20070">
    <property type="entry name" value="5TM_YidC_Alb3"/>
    <property type="match status" value="1"/>
</dbReference>
<feature type="transmembrane region" description="Helical" evidence="13">
    <location>
        <begin position="332"/>
        <end position="351"/>
    </location>
</feature>
<evidence type="ECO:0000256" key="1">
    <source>
        <dbReference type="ARBA" id="ARBA00004429"/>
    </source>
</evidence>
<keyword evidence="8 13" id="KW-1133">Transmembrane helix</keyword>
<dbReference type="HAMAP" id="MF_01810">
    <property type="entry name" value="YidC_type1"/>
    <property type="match status" value="1"/>
</dbReference>
<dbReference type="PANTHER" id="PTHR12428:SF65">
    <property type="entry name" value="CYTOCHROME C OXIDASE ASSEMBLY PROTEIN COX18, MITOCHONDRIAL"/>
    <property type="match status" value="1"/>
</dbReference>
<sequence length="528" mass="63244">MRLQRFVFIFILLLFSFFIWKFLIFKLCKTNVLKTKIYYDTTYNKLHVNKINNIHVKTDVIDLKINLNGGFIYQGKLLNYQDKLQDFKKLKLLNSMHNLKQIDSGIIETNKYNINYKKKIIYNSNRSYFSLLNGQKILFVSIKSKIQNGIYFIKTFIFKKGCYDIEIEYKIYNHNLNTLSYHIFGELQQNYLNNNSNNLNVKNNQFDNIAYSQDNQKYKKFFFHECINKKLHIISKKGWISFFKKYFSIAWILDASDNNTIYLTQNNQNIILGYKSSNFFVFPETKKIKRIAFWFGPKIQNKMSSFAPYFDEIIDYGWFWFISKPLFHFLNLLYYFFNNWGCAIIIITCIIRMMTYPLIKSQYISTIKMKILQPEINKIKDQFKNNNKKLNEKIVQLYKKHNLNPFNGLISVILQMPIFFALYYVLINSIELRHSPFIFWINDLSAQDPFYVLPILMGITVFFMQKTSPANNFPLSLKEKIINFIPMLFIVCFLWFPSGLVLYYTFSNLVTILQQIIINYNLKNNFKK</sequence>
<accession>A0A4D6YAW6</accession>
<evidence type="ECO:0000259" key="15">
    <source>
        <dbReference type="Pfam" id="PF14849"/>
    </source>
</evidence>
<dbReference type="PANTHER" id="PTHR12428">
    <property type="entry name" value="OXA1"/>
    <property type="match status" value="1"/>
</dbReference>
<name>A0A4D6YAW6_9GAMM</name>
<comment type="subcellular location">
    <subcellularLocation>
        <location evidence="1">Cell inner membrane</location>
        <topology evidence="1">Multi-pass membrane protein</topology>
    </subcellularLocation>
    <subcellularLocation>
        <location evidence="13">Cell membrane</location>
        <topology evidence="13">Multi-pass membrane protein</topology>
    </subcellularLocation>
</comment>
<evidence type="ECO:0000256" key="7">
    <source>
        <dbReference type="ARBA" id="ARBA00022927"/>
    </source>
</evidence>
<keyword evidence="5 13" id="KW-1003">Cell membrane</keyword>
<dbReference type="Proteomes" id="UP000298603">
    <property type="component" value="Chromosome"/>
</dbReference>
<evidence type="ECO:0000256" key="4">
    <source>
        <dbReference type="ARBA" id="ARBA00022448"/>
    </source>
</evidence>
<dbReference type="InterPro" id="IPR047196">
    <property type="entry name" value="YidC_ALB_C"/>
</dbReference>
<dbReference type="InterPro" id="IPR028053">
    <property type="entry name" value="Membr_insert_YidC_N"/>
</dbReference>
<dbReference type="PRINTS" id="PR01900">
    <property type="entry name" value="YIDCPROTEIN"/>
</dbReference>
<dbReference type="Pfam" id="PF14849">
    <property type="entry name" value="YidC_periplas"/>
    <property type="match status" value="1"/>
</dbReference>
<comment type="subunit">
    <text evidence="13">Interacts with the Sec translocase complex via SecD. Specifically interacts with transmembrane segments of nascent integral membrane proteins during membrane integration.</text>
</comment>
<keyword evidence="17" id="KW-1185">Reference proteome</keyword>
<feature type="transmembrane region" description="Helical" evidence="13">
    <location>
        <begin position="406"/>
        <end position="430"/>
    </location>
</feature>
<keyword evidence="7 13" id="KW-0653">Protein transport</keyword>
<feature type="transmembrane region" description="Helical" evidence="13">
    <location>
        <begin position="450"/>
        <end position="468"/>
    </location>
</feature>
<feature type="transmembrane region" description="Helical" evidence="13">
    <location>
        <begin position="7"/>
        <end position="25"/>
    </location>
</feature>
<evidence type="ECO:0000256" key="2">
    <source>
        <dbReference type="ARBA" id="ARBA00010527"/>
    </source>
</evidence>
<feature type="transmembrane region" description="Helical" evidence="13">
    <location>
        <begin position="480"/>
        <end position="496"/>
    </location>
</feature>
<dbReference type="NCBIfam" id="TIGR03593">
    <property type="entry name" value="yidC_nterm"/>
    <property type="match status" value="1"/>
</dbReference>
<organism evidence="16 17">
    <name type="scientific">Buchnera aphidicola</name>
    <name type="common">Therioaphis trifolii</name>
    <dbReference type="NCBI Taxonomy" id="1241884"/>
    <lineage>
        <taxon>Bacteria</taxon>
        <taxon>Pseudomonadati</taxon>
        <taxon>Pseudomonadota</taxon>
        <taxon>Gammaproteobacteria</taxon>
        <taxon>Enterobacterales</taxon>
        <taxon>Erwiniaceae</taxon>
        <taxon>Buchnera</taxon>
    </lineage>
</organism>
<evidence type="ECO:0000256" key="6">
    <source>
        <dbReference type="ARBA" id="ARBA00022692"/>
    </source>
</evidence>
<feature type="domain" description="Membrane insertase YidC N-terminal" evidence="15">
    <location>
        <begin position="54"/>
        <end position="328"/>
    </location>
</feature>
<dbReference type="OrthoDB" id="9780552at2"/>
<evidence type="ECO:0000313" key="17">
    <source>
        <dbReference type="Proteomes" id="UP000298603"/>
    </source>
</evidence>
<dbReference type="InterPro" id="IPR028055">
    <property type="entry name" value="YidC/Oxa/ALB_C"/>
</dbReference>
<dbReference type="Gene3D" id="2.70.98.90">
    <property type="match status" value="1"/>
</dbReference>
<dbReference type="GO" id="GO:0015031">
    <property type="term" value="P:protein transport"/>
    <property type="evidence" value="ECO:0007669"/>
    <property type="project" value="UniProtKB-KW"/>
</dbReference>
<keyword evidence="9 13" id="KW-0472">Membrane</keyword>